<keyword evidence="16" id="KW-0411">Iron-sulfur</keyword>
<dbReference type="RefSeq" id="WP_169413593.1">
    <property type="nucleotide sequence ID" value="NZ_JAAXKZ010000051.1"/>
</dbReference>
<keyword evidence="10" id="KW-0479">Metal-binding</keyword>
<dbReference type="InterPro" id="IPR004358">
    <property type="entry name" value="Sig_transdc_His_kin-like_C"/>
</dbReference>
<evidence type="ECO:0000256" key="13">
    <source>
        <dbReference type="ARBA" id="ARBA00022840"/>
    </source>
</evidence>
<comment type="catalytic activity">
    <reaction evidence="1">
        <text>ATP + protein L-histidine = ADP + protein N-phospho-L-histidine.</text>
        <dbReference type="EC" id="2.7.13.3"/>
    </reaction>
</comment>
<evidence type="ECO:0000256" key="1">
    <source>
        <dbReference type="ARBA" id="ARBA00000085"/>
    </source>
</evidence>
<evidence type="ECO:0000256" key="18">
    <source>
        <dbReference type="ARBA" id="ARBA00030800"/>
    </source>
</evidence>
<keyword evidence="6" id="KW-0004">4Fe-4S</keyword>
<evidence type="ECO:0000313" key="22">
    <source>
        <dbReference type="Proteomes" id="UP000586918"/>
    </source>
</evidence>
<dbReference type="PROSITE" id="PS50109">
    <property type="entry name" value="HIS_KIN"/>
    <property type="match status" value="1"/>
</dbReference>
<dbReference type="GO" id="GO:0051539">
    <property type="term" value="F:4 iron, 4 sulfur cluster binding"/>
    <property type="evidence" value="ECO:0007669"/>
    <property type="project" value="UniProtKB-KW"/>
</dbReference>
<organism evidence="21 22">
    <name type="scientific">Pseudonocardia bannensis</name>
    <dbReference type="NCBI Taxonomy" id="630973"/>
    <lineage>
        <taxon>Bacteria</taxon>
        <taxon>Bacillati</taxon>
        <taxon>Actinomycetota</taxon>
        <taxon>Actinomycetes</taxon>
        <taxon>Pseudonocardiales</taxon>
        <taxon>Pseudonocardiaceae</taxon>
        <taxon>Pseudonocardia</taxon>
    </lineage>
</organism>
<accession>A0A848DJK5</accession>
<evidence type="ECO:0000256" key="12">
    <source>
        <dbReference type="ARBA" id="ARBA00022777"/>
    </source>
</evidence>
<evidence type="ECO:0000313" key="21">
    <source>
        <dbReference type="EMBL" id="NMH92887.1"/>
    </source>
</evidence>
<dbReference type="PANTHER" id="PTHR24421:SF10">
    <property type="entry name" value="NITRATE_NITRITE SENSOR PROTEIN NARQ"/>
    <property type="match status" value="1"/>
</dbReference>
<dbReference type="InterPro" id="IPR005467">
    <property type="entry name" value="His_kinase_dom"/>
</dbReference>
<dbReference type="InterPro" id="IPR003594">
    <property type="entry name" value="HATPase_dom"/>
</dbReference>
<reference evidence="21 22" key="1">
    <citation type="submission" date="2020-04" db="EMBL/GenBank/DDBJ databases">
        <authorList>
            <person name="Klaysubun C."/>
            <person name="Duangmal K."/>
            <person name="Lipun K."/>
        </authorList>
    </citation>
    <scope>NUCLEOTIDE SEQUENCE [LARGE SCALE GENOMIC DNA]</scope>
    <source>
        <strain evidence="21 22">DSM 45300</strain>
    </source>
</reference>
<dbReference type="Pfam" id="PF02518">
    <property type="entry name" value="HATPase_c"/>
    <property type="match status" value="1"/>
</dbReference>
<dbReference type="PRINTS" id="PR00344">
    <property type="entry name" value="BCTRLSENSOR"/>
</dbReference>
<keyword evidence="13" id="KW-0067">ATP-binding</keyword>
<evidence type="ECO:0000256" key="2">
    <source>
        <dbReference type="ARBA" id="ARBA00001966"/>
    </source>
</evidence>
<keyword evidence="15" id="KW-0902">Two-component regulatory system</keyword>
<comment type="function">
    <text evidence="17">Member of the two-component regulatory system NreB/NreC involved in the control of dissimilatory nitrate/nitrite reduction in response to oxygen. NreB functions as a direct oxygen sensor histidine kinase which is autophosphorylated, in the absence of oxygen, probably at the conserved histidine residue, and transfers its phosphate group probably to a conserved aspartate residue of NreC. NreB/NreC activates the expression of the nitrate (narGHJI) and nitrite (nir) reductase operons, as well as the putative nitrate transporter gene narT.</text>
</comment>
<keyword evidence="22" id="KW-1185">Reference proteome</keyword>
<feature type="region of interest" description="Disordered" evidence="19">
    <location>
        <begin position="33"/>
        <end position="57"/>
    </location>
</feature>
<dbReference type="InterPro" id="IPR011712">
    <property type="entry name" value="Sig_transdc_His_kin_sub3_dim/P"/>
</dbReference>
<name>A0A848DJK5_9PSEU</name>
<keyword evidence="14" id="KW-0408">Iron</keyword>
<evidence type="ECO:0000256" key="7">
    <source>
        <dbReference type="ARBA" id="ARBA00022490"/>
    </source>
</evidence>
<keyword evidence="9" id="KW-0808">Transferase</keyword>
<dbReference type="GO" id="GO:0005737">
    <property type="term" value="C:cytoplasm"/>
    <property type="evidence" value="ECO:0007669"/>
    <property type="project" value="UniProtKB-SubCell"/>
</dbReference>
<evidence type="ECO:0000256" key="15">
    <source>
        <dbReference type="ARBA" id="ARBA00023012"/>
    </source>
</evidence>
<evidence type="ECO:0000256" key="3">
    <source>
        <dbReference type="ARBA" id="ARBA00004496"/>
    </source>
</evidence>
<evidence type="ECO:0000256" key="4">
    <source>
        <dbReference type="ARBA" id="ARBA00012438"/>
    </source>
</evidence>
<evidence type="ECO:0000256" key="5">
    <source>
        <dbReference type="ARBA" id="ARBA00017322"/>
    </source>
</evidence>
<keyword evidence="11" id="KW-0547">Nucleotide-binding</keyword>
<dbReference type="GO" id="GO:0046983">
    <property type="term" value="F:protein dimerization activity"/>
    <property type="evidence" value="ECO:0007669"/>
    <property type="project" value="InterPro"/>
</dbReference>
<evidence type="ECO:0000256" key="19">
    <source>
        <dbReference type="SAM" id="MobiDB-lite"/>
    </source>
</evidence>
<dbReference type="InterPro" id="IPR050482">
    <property type="entry name" value="Sensor_HK_TwoCompSys"/>
</dbReference>
<dbReference type="InterPro" id="IPR036890">
    <property type="entry name" value="HATPase_C_sf"/>
</dbReference>
<comment type="caution">
    <text evidence="21">The sequence shown here is derived from an EMBL/GenBank/DDBJ whole genome shotgun (WGS) entry which is preliminary data.</text>
</comment>
<comment type="cofactor">
    <cofactor evidence="2">
        <name>[4Fe-4S] cluster</name>
        <dbReference type="ChEBI" id="CHEBI:49883"/>
    </cofactor>
</comment>
<dbReference type="SMART" id="SM00387">
    <property type="entry name" value="HATPase_c"/>
    <property type="match status" value="1"/>
</dbReference>
<dbReference type="Gene3D" id="1.20.5.1930">
    <property type="match status" value="1"/>
</dbReference>
<evidence type="ECO:0000256" key="10">
    <source>
        <dbReference type="ARBA" id="ARBA00022723"/>
    </source>
</evidence>
<evidence type="ECO:0000256" key="16">
    <source>
        <dbReference type="ARBA" id="ARBA00023014"/>
    </source>
</evidence>
<proteinExistence type="predicted"/>
<dbReference type="Proteomes" id="UP000586918">
    <property type="component" value="Unassembled WGS sequence"/>
</dbReference>
<dbReference type="AlphaFoldDB" id="A0A848DJK5"/>
<dbReference type="SUPFAM" id="SSF55874">
    <property type="entry name" value="ATPase domain of HSP90 chaperone/DNA topoisomerase II/histidine kinase"/>
    <property type="match status" value="1"/>
</dbReference>
<evidence type="ECO:0000256" key="9">
    <source>
        <dbReference type="ARBA" id="ARBA00022679"/>
    </source>
</evidence>
<gene>
    <name evidence="21" type="ORF">HF519_15175</name>
</gene>
<dbReference type="Gene3D" id="3.30.565.10">
    <property type="entry name" value="Histidine kinase-like ATPase, C-terminal domain"/>
    <property type="match status" value="1"/>
</dbReference>
<protein>
    <recommendedName>
        <fullName evidence="5">Oxygen sensor histidine kinase NreB</fullName>
        <ecNumber evidence="4">2.7.13.3</ecNumber>
    </recommendedName>
    <alternativeName>
        <fullName evidence="18">Nitrogen regulation protein B</fullName>
    </alternativeName>
</protein>
<dbReference type="GO" id="GO:0046872">
    <property type="term" value="F:metal ion binding"/>
    <property type="evidence" value="ECO:0007669"/>
    <property type="project" value="UniProtKB-KW"/>
</dbReference>
<keyword evidence="7" id="KW-0963">Cytoplasm</keyword>
<dbReference type="EMBL" id="JAAXKZ010000051">
    <property type="protein sequence ID" value="NMH92887.1"/>
    <property type="molecule type" value="Genomic_DNA"/>
</dbReference>
<evidence type="ECO:0000259" key="20">
    <source>
        <dbReference type="PROSITE" id="PS50109"/>
    </source>
</evidence>
<evidence type="ECO:0000256" key="17">
    <source>
        <dbReference type="ARBA" id="ARBA00024827"/>
    </source>
</evidence>
<evidence type="ECO:0000256" key="6">
    <source>
        <dbReference type="ARBA" id="ARBA00022485"/>
    </source>
</evidence>
<dbReference type="GO" id="GO:0005524">
    <property type="term" value="F:ATP binding"/>
    <property type="evidence" value="ECO:0007669"/>
    <property type="project" value="UniProtKB-KW"/>
</dbReference>
<dbReference type="GO" id="GO:0000155">
    <property type="term" value="F:phosphorelay sensor kinase activity"/>
    <property type="evidence" value="ECO:0007669"/>
    <property type="project" value="InterPro"/>
</dbReference>
<dbReference type="GO" id="GO:0016020">
    <property type="term" value="C:membrane"/>
    <property type="evidence" value="ECO:0007669"/>
    <property type="project" value="InterPro"/>
</dbReference>
<keyword evidence="12 21" id="KW-0418">Kinase</keyword>
<evidence type="ECO:0000256" key="8">
    <source>
        <dbReference type="ARBA" id="ARBA00022553"/>
    </source>
</evidence>
<dbReference type="CDD" id="cd16917">
    <property type="entry name" value="HATPase_UhpB-NarQ-NarX-like"/>
    <property type="match status" value="1"/>
</dbReference>
<evidence type="ECO:0000256" key="14">
    <source>
        <dbReference type="ARBA" id="ARBA00023004"/>
    </source>
</evidence>
<dbReference type="Pfam" id="PF07730">
    <property type="entry name" value="HisKA_3"/>
    <property type="match status" value="1"/>
</dbReference>
<evidence type="ECO:0000256" key="11">
    <source>
        <dbReference type="ARBA" id="ARBA00022741"/>
    </source>
</evidence>
<comment type="subcellular location">
    <subcellularLocation>
        <location evidence="3">Cytoplasm</location>
    </subcellularLocation>
</comment>
<dbReference type="EC" id="2.7.13.3" evidence="4"/>
<feature type="domain" description="Histidine kinase" evidence="20">
    <location>
        <begin position="316"/>
        <end position="399"/>
    </location>
</feature>
<dbReference type="PANTHER" id="PTHR24421">
    <property type="entry name" value="NITRATE/NITRITE SENSOR PROTEIN NARX-RELATED"/>
    <property type="match status" value="1"/>
</dbReference>
<sequence>MAVGDPARVPFGLRAMIGRRLFGTGTTSAPVLAGSATHNGLEPSLSRTLPEEGGNSDDTRTAIATIVSLLVAAVHVDDAAFIEAGSSVHGPVRVVAGSMSDDDLEWLRAKGHLRRQTDLTCVRFQTRPPRWATFLVLPVPGRTGSVLVARRERSAPWSAQNRQVAMLTRECLRRVLAAEHMADAMSTSLMVSEELFRTRLAAELHDDVGQRLSALLMEARRLQNSLARLDIKPPRDAVTWIYEQLRECNEVVRDLVYETSAPALAELGLPAALRDLVERRQARNPLTISYSCDIAASDRELSYDDLPHPVQVACLRIVQEAVTNVMKHADAMHCAITLTLSDSTLSATIEDDGTGLPATSTSGGFGMTSMRERAAVLGGRVSIHSDPGAGTVVSATLPT</sequence>
<keyword evidence="8" id="KW-0597">Phosphoprotein</keyword>